<dbReference type="Pfam" id="PF07714">
    <property type="entry name" value="PK_Tyr_Ser-Thr"/>
    <property type="match status" value="1"/>
</dbReference>
<name>A0AAV4H4E9_9GAST</name>
<keyword evidence="3" id="KW-0418">Kinase</keyword>
<gene>
    <name evidence="8" type="ORF">ElyMa_000872400</name>
</gene>
<keyword evidence="6" id="KW-0812">Transmembrane</keyword>
<feature type="compositionally biased region" description="Low complexity" evidence="5">
    <location>
        <begin position="246"/>
        <end position="256"/>
    </location>
</feature>
<dbReference type="Proteomes" id="UP000762676">
    <property type="component" value="Unassembled WGS sequence"/>
</dbReference>
<proteinExistence type="predicted"/>
<keyword evidence="9" id="KW-1185">Reference proteome</keyword>
<feature type="domain" description="Serine-threonine/tyrosine-protein kinase catalytic" evidence="7">
    <location>
        <begin position="29"/>
        <end position="99"/>
    </location>
</feature>
<accession>A0AAV4H4E9</accession>
<evidence type="ECO:0000256" key="6">
    <source>
        <dbReference type="SAM" id="Phobius"/>
    </source>
</evidence>
<feature type="region of interest" description="Disordered" evidence="5">
    <location>
        <begin position="178"/>
        <end position="268"/>
    </location>
</feature>
<feature type="compositionally biased region" description="Polar residues" evidence="5">
    <location>
        <begin position="423"/>
        <end position="445"/>
    </location>
</feature>
<dbReference type="PANTHER" id="PTHR44329:SF288">
    <property type="entry name" value="MITOGEN-ACTIVATED PROTEIN KINASE KINASE KINASE 20"/>
    <property type="match status" value="1"/>
</dbReference>
<keyword evidence="6" id="KW-0472">Membrane</keyword>
<feature type="compositionally biased region" description="Polar residues" evidence="5">
    <location>
        <begin position="302"/>
        <end position="323"/>
    </location>
</feature>
<feature type="compositionally biased region" description="Polar residues" evidence="5">
    <location>
        <begin position="382"/>
        <end position="406"/>
    </location>
</feature>
<reference evidence="8 9" key="1">
    <citation type="journal article" date="2021" name="Elife">
        <title>Chloroplast acquisition without the gene transfer in kleptoplastic sea slugs, Plakobranchus ocellatus.</title>
        <authorList>
            <person name="Maeda T."/>
            <person name="Takahashi S."/>
            <person name="Yoshida T."/>
            <person name="Shimamura S."/>
            <person name="Takaki Y."/>
            <person name="Nagai Y."/>
            <person name="Toyoda A."/>
            <person name="Suzuki Y."/>
            <person name="Arimoto A."/>
            <person name="Ishii H."/>
            <person name="Satoh N."/>
            <person name="Nishiyama T."/>
            <person name="Hasebe M."/>
            <person name="Maruyama T."/>
            <person name="Minagawa J."/>
            <person name="Obokata J."/>
            <person name="Shigenobu S."/>
        </authorList>
    </citation>
    <scope>NUCLEOTIDE SEQUENCE [LARGE SCALE GENOMIC DNA]</scope>
</reference>
<dbReference type="PANTHER" id="PTHR44329">
    <property type="entry name" value="SERINE/THREONINE-PROTEIN KINASE TNNI3K-RELATED"/>
    <property type="match status" value="1"/>
</dbReference>
<feature type="compositionally biased region" description="Basic and acidic residues" evidence="5">
    <location>
        <begin position="582"/>
        <end position="592"/>
    </location>
</feature>
<evidence type="ECO:0000256" key="5">
    <source>
        <dbReference type="SAM" id="MobiDB-lite"/>
    </source>
</evidence>
<keyword evidence="1" id="KW-0808">Transferase</keyword>
<dbReference type="InterPro" id="IPR011009">
    <property type="entry name" value="Kinase-like_dom_sf"/>
</dbReference>
<dbReference type="InterPro" id="IPR051681">
    <property type="entry name" value="Ser/Thr_Kinases-Pseudokinases"/>
</dbReference>
<feature type="transmembrane region" description="Helical" evidence="6">
    <location>
        <begin position="760"/>
        <end position="781"/>
    </location>
</feature>
<feature type="region of interest" description="Disordered" evidence="5">
    <location>
        <begin position="302"/>
        <end position="339"/>
    </location>
</feature>
<feature type="region of interest" description="Disordered" evidence="5">
    <location>
        <begin position="118"/>
        <end position="154"/>
    </location>
</feature>
<evidence type="ECO:0000313" key="8">
    <source>
        <dbReference type="EMBL" id="GFR92629.1"/>
    </source>
</evidence>
<dbReference type="AlphaFoldDB" id="A0AAV4H4E9"/>
<dbReference type="InterPro" id="IPR001245">
    <property type="entry name" value="Ser-Thr/Tyr_kinase_cat_dom"/>
</dbReference>
<evidence type="ECO:0000313" key="9">
    <source>
        <dbReference type="Proteomes" id="UP000762676"/>
    </source>
</evidence>
<feature type="region of interest" description="Disordered" evidence="5">
    <location>
        <begin position="378"/>
        <end position="445"/>
    </location>
</feature>
<comment type="caution">
    <text evidence="8">The sequence shown here is derived from an EMBL/GenBank/DDBJ whole genome shotgun (WGS) entry which is preliminary data.</text>
</comment>
<evidence type="ECO:0000256" key="3">
    <source>
        <dbReference type="ARBA" id="ARBA00022777"/>
    </source>
</evidence>
<feature type="region of interest" description="Disordered" evidence="5">
    <location>
        <begin position="582"/>
        <end position="617"/>
    </location>
</feature>
<dbReference type="Gene3D" id="1.10.510.10">
    <property type="entry name" value="Transferase(Phosphotransferase) domain 1"/>
    <property type="match status" value="1"/>
</dbReference>
<dbReference type="GO" id="GO:0005524">
    <property type="term" value="F:ATP binding"/>
    <property type="evidence" value="ECO:0007669"/>
    <property type="project" value="UniProtKB-KW"/>
</dbReference>
<dbReference type="EMBL" id="BMAT01001792">
    <property type="protein sequence ID" value="GFR92629.1"/>
    <property type="molecule type" value="Genomic_DNA"/>
</dbReference>
<dbReference type="GO" id="GO:0004674">
    <property type="term" value="F:protein serine/threonine kinase activity"/>
    <property type="evidence" value="ECO:0007669"/>
    <property type="project" value="TreeGrafter"/>
</dbReference>
<evidence type="ECO:0000259" key="7">
    <source>
        <dbReference type="Pfam" id="PF07714"/>
    </source>
</evidence>
<sequence length="795" mass="86845">MVVPKRPENILVLMAPNVKLSFYANREHVWTAPELLRGTHGVDRQKADIYSYGIVLYELLLKRKPYVTESNTRVLIEPHWESVIECVRVPDKLTEMLESSTTSDHISEVAEIDEASIEADSSVSLGRPPSQGPVLSAARSEISQGRSPSSAPGLKLKKHAQNVLYWNSFRHHFQRNQQNVLSHRMHSRSTQQMQSDGLEVGGRGKSTSVLLPGRQDDSNHLTPVRSRPMSPALRTESHRNRLYGTSRRSSCDSSLSAHAHTNLSPKLESEVSKVHSPFPPLTGLSNIHQSAAFHFPNVSRQNNVPLFQTPSQSLSQKKNTSPPRQRRNPRVSPYLGDDVHSHHALGNISENHETHQMATHLPVENETSSECFSADTKHKVGANNTGHTASSTVQSNLKTESPSATALGTLHGSDNHKNISGPKISSQSHRAASSLPGETSGQNISWAEPNLHSQTVVNTQAKAKDITSPKKRVSSLGEQKLLTISFPASPVVVPMGSHNHSSSCHQKVDPFSPDTPPSSCCCPKFKKSPTRSPKTQEKIFTCDLHLEPTYQGQMTKRNHHDLPENPAAFSSHCVGGVGMKSETADKTGENGRRVFSPTGSSNRAMSLASVPSRPSTGQLQRTASYMQQDKHPVLMRPEIPCWYRGSGARAGSISGTANAWPASSVLTNRGRAMSVDRSKLDINAPSVEGRASALDIFSRASFNTRRAFGSHAAVGGRAKDKEGQMLDLMKQCWAEEPELRPSADTIIKKIRGLTTGSNSIIIIIIIIIINIIVIIILTIIINNNNIISSSSSSTS</sequence>
<evidence type="ECO:0000256" key="2">
    <source>
        <dbReference type="ARBA" id="ARBA00022741"/>
    </source>
</evidence>
<feature type="compositionally biased region" description="Polar residues" evidence="5">
    <location>
        <begin position="141"/>
        <end position="150"/>
    </location>
</feature>
<keyword evidence="6" id="KW-1133">Transmembrane helix</keyword>
<keyword evidence="4" id="KW-0067">ATP-binding</keyword>
<evidence type="ECO:0000256" key="1">
    <source>
        <dbReference type="ARBA" id="ARBA00022679"/>
    </source>
</evidence>
<dbReference type="SUPFAM" id="SSF56112">
    <property type="entry name" value="Protein kinase-like (PK-like)"/>
    <property type="match status" value="1"/>
</dbReference>
<protein>
    <recommendedName>
        <fullName evidence="7">Serine-threonine/tyrosine-protein kinase catalytic domain-containing protein</fullName>
    </recommendedName>
</protein>
<keyword evidence="2" id="KW-0547">Nucleotide-binding</keyword>
<evidence type="ECO:0000256" key="4">
    <source>
        <dbReference type="ARBA" id="ARBA00022840"/>
    </source>
</evidence>
<organism evidence="8 9">
    <name type="scientific">Elysia marginata</name>
    <dbReference type="NCBI Taxonomy" id="1093978"/>
    <lineage>
        <taxon>Eukaryota</taxon>
        <taxon>Metazoa</taxon>
        <taxon>Spiralia</taxon>
        <taxon>Lophotrochozoa</taxon>
        <taxon>Mollusca</taxon>
        <taxon>Gastropoda</taxon>
        <taxon>Heterobranchia</taxon>
        <taxon>Euthyneura</taxon>
        <taxon>Panpulmonata</taxon>
        <taxon>Sacoglossa</taxon>
        <taxon>Placobranchoidea</taxon>
        <taxon>Plakobranchidae</taxon>
        <taxon>Elysia</taxon>
    </lineage>
</organism>